<name>A0A4R0RVN0_9APHY</name>
<gene>
    <name evidence="2" type="ORF">EIP91_001806</name>
</gene>
<accession>A0A4R0RVN0</accession>
<evidence type="ECO:0000313" key="2">
    <source>
        <dbReference type="EMBL" id="TCD70775.1"/>
    </source>
</evidence>
<evidence type="ECO:0000256" key="1">
    <source>
        <dbReference type="SAM" id="Phobius"/>
    </source>
</evidence>
<comment type="caution">
    <text evidence="2">The sequence shown here is derived from an EMBL/GenBank/DDBJ whole genome shotgun (WGS) entry which is preliminary data.</text>
</comment>
<dbReference type="Proteomes" id="UP000292702">
    <property type="component" value="Unassembled WGS sequence"/>
</dbReference>
<feature type="transmembrane region" description="Helical" evidence="1">
    <location>
        <begin position="21"/>
        <end position="44"/>
    </location>
</feature>
<keyword evidence="1" id="KW-1133">Transmembrane helix</keyword>
<evidence type="ECO:0000313" key="3">
    <source>
        <dbReference type="Proteomes" id="UP000292702"/>
    </source>
</evidence>
<keyword evidence="1" id="KW-0472">Membrane</keyword>
<dbReference type="AlphaFoldDB" id="A0A4R0RVN0"/>
<reference evidence="2 3" key="1">
    <citation type="submission" date="2018-11" db="EMBL/GenBank/DDBJ databases">
        <title>Genome assembly of Steccherinum ochraceum LE-BIN_3174, the white-rot fungus of the Steccherinaceae family (The Residual Polyporoid clade, Polyporales, Basidiomycota).</title>
        <authorList>
            <person name="Fedorova T.V."/>
            <person name="Glazunova O.A."/>
            <person name="Landesman E.O."/>
            <person name="Moiseenko K.V."/>
            <person name="Psurtseva N.V."/>
            <person name="Savinova O.S."/>
            <person name="Shakhova N.V."/>
            <person name="Tyazhelova T.V."/>
            <person name="Vasina D.V."/>
        </authorList>
    </citation>
    <scope>NUCLEOTIDE SEQUENCE [LARGE SCALE GENOMIC DNA]</scope>
    <source>
        <strain evidence="2 3">LE-BIN_3174</strain>
    </source>
</reference>
<dbReference type="EMBL" id="RWJN01000015">
    <property type="protein sequence ID" value="TCD70775.1"/>
    <property type="molecule type" value="Genomic_DNA"/>
</dbReference>
<keyword evidence="3" id="KW-1185">Reference proteome</keyword>
<organism evidence="2 3">
    <name type="scientific">Steccherinum ochraceum</name>
    <dbReference type="NCBI Taxonomy" id="92696"/>
    <lineage>
        <taxon>Eukaryota</taxon>
        <taxon>Fungi</taxon>
        <taxon>Dikarya</taxon>
        <taxon>Basidiomycota</taxon>
        <taxon>Agaricomycotina</taxon>
        <taxon>Agaricomycetes</taxon>
        <taxon>Polyporales</taxon>
        <taxon>Steccherinaceae</taxon>
        <taxon>Steccherinum</taxon>
    </lineage>
</organism>
<protein>
    <submittedName>
        <fullName evidence="2">Uncharacterized protein</fullName>
    </submittedName>
</protein>
<proteinExistence type="predicted"/>
<keyword evidence="1" id="KW-0812">Transmembrane</keyword>
<sequence length="106" mass="11435">MHAIIKAANDAHSDHPTVHDIMYWSTATFTAGVLLLGAGAATAYGQARASFLHNPSVNVSKPLLLPVNVTLDPFTFNPVSINSDTQKKCYNIGRYAILFPDFASTD</sequence>